<feature type="region of interest" description="Disordered" evidence="1">
    <location>
        <begin position="91"/>
        <end position="140"/>
    </location>
</feature>
<feature type="compositionally biased region" description="Polar residues" evidence="1">
    <location>
        <begin position="872"/>
        <end position="888"/>
    </location>
</feature>
<feature type="compositionally biased region" description="Polar residues" evidence="1">
    <location>
        <begin position="899"/>
        <end position="914"/>
    </location>
</feature>
<feature type="compositionally biased region" description="Pro residues" evidence="1">
    <location>
        <begin position="540"/>
        <end position="553"/>
    </location>
</feature>
<feature type="compositionally biased region" description="Polar residues" evidence="1">
    <location>
        <begin position="393"/>
        <end position="404"/>
    </location>
</feature>
<feature type="region of interest" description="Disordered" evidence="1">
    <location>
        <begin position="275"/>
        <end position="305"/>
    </location>
</feature>
<feature type="region of interest" description="Disordered" evidence="1">
    <location>
        <begin position="175"/>
        <end position="245"/>
    </location>
</feature>
<feature type="region of interest" description="Disordered" evidence="1">
    <location>
        <begin position="526"/>
        <end position="553"/>
    </location>
</feature>
<dbReference type="AlphaFoldDB" id="A0A7E4W990"/>
<keyword evidence="2" id="KW-1185">Reference proteome</keyword>
<organism evidence="2 3">
    <name type="scientific">Panagrellus redivivus</name>
    <name type="common">Microworm</name>
    <dbReference type="NCBI Taxonomy" id="6233"/>
    <lineage>
        <taxon>Eukaryota</taxon>
        <taxon>Metazoa</taxon>
        <taxon>Ecdysozoa</taxon>
        <taxon>Nematoda</taxon>
        <taxon>Chromadorea</taxon>
        <taxon>Rhabditida</taxon>
        <taxon>Tylenchina</taxon>
        <taxon>Panagrolaimomorpha</taxon>
        <taxon>Panagrolaimoidea</taxon>
        <taxon>Panagrolaimidae</taxon>
        <taxon>Panagrellus</taxon>
    </lineage>
</organism>
<feature type="compositionally biased region" description="Polar residues" evidence="1">
    <location>
        <begin position="109"/>
        <end position="125"/>
    </location>
</feature>
<sequence length="1169" mass="129230">MCRTEIASGRRSRAVGQTINSVLDQRVDPRLQFFAMTKKESASVLHALAPTRIRQNPYFDSISTSVFCSPMDEDDRNIFADAARLFFSARKSNDDGPDADGSNVKADANPSTKGVETSPKSTQAANEDAQGSPMSGDSLEVDLWSNNVEDWMNLANVSDDVQFAPLDLSASATSASAAPSLLRSPKMEMPFDDSDSSSEDANLAKSIKTEAITDQTFRHSDAQSVSRDGSMPASSTAVPADVSSHPEKIDVESLLERDFDLTSSSADVKIASISGSGAAAPDKPLSTVPTRPSDPANVLTGDGSGADVDLTVSISDSAKSADNCASHTGDSLITPDVNKPASPWPYPIEVPTSHPYYDAMMAVRMKEAEKDKDNSRMPVNNNKATASKEKQQRSASKPPQQQVRPLTPVPVGIPVAPVQAQNTGNLRHASGNVLPAHVASPGLAPNLPGYAQPAQNVILTPPPPPPLMLVPSPSAGFVAKNLVPPPMRPYQNAVPSQLHRDAIQRQQAHELHQQGMHQHEMINYQQHLKKQRGQQSSAPQKPPIRPVPSCPPPYGYQQGPYPYSMQYLPYSGLYGRPPPGYYPHQVPPQPYPFMYNQTMGNQPQSAQALGHHPHPAQALVNQRHPAPASGNQQHPMRNLPHPHAVPARMNQVPYSTQHEPNRQMRPPNQRIPQPQPPFVYHPPNQHVLRHAASHPNHRESPLPPPPTAPRLVPEVRPASSQNQKTEAPRHHGPLDPIDSDFFLRFAARQAATVTQQQQHLHSAPQVPAAQKDTLKFPGSYPRQAEQRNVARERPNPTAPLPQHHPQRRFIPPTSSENHGYRPAPTNVDRRCASQSFSSLSAASRDNVKRVLSKHHKQPTQQWSFEPHLPRNSVRSLSPTRSTSPQVGTSAKLMKPMYQRNPQKTTSNETVANNSIDDDADFTMPSPPRMSLSPMPRKRRKIFESEQSMEDAFDKADRQSPIPQPQVRDAVSNCPIAASSSTESVASEKRHNDPDNASEAEVEDDVIYIDSDDDGTIIIGSETDDFQSDLEIEDFIQTEAEEEPFVYSDPKFNFINPKLNNECNGDLNGLEWIEELLKNMKKEGTFEQHFSGKDVKDAEWEIRSYITDTRQKQREVSTSRRLMNCILQEVDEPWLKRYKEKCLSYFDAKPEDAKPDVKDVVKLEEGEIVE</sequence>
<feature type="region of interest" description="Disordered" evidence="1">
    <location>
        <begin position="753"/>
        <end position="1002"/>
    </location>
</feature>
<evidence type="ECO:0000256" key="1">
    <source>
        <dbReference type="SAM" id="MobiDB-lite"/>
    </source>
</evidence>
<feature type="region of interest" description="Disordered" evidence="1">
    <location>
        <begin position="368"/>
        <end position="411"/>
    </location>
</feature>
<reference evidence="3" key="2">
    <citation type="submission" date="2020-10" db="UniProtKB">
        <authorList>
            <consortium name="WormBaseParasite"/>
        </authorList>
    </citation>
    <scope>IDENTIFICATION</scope>
</reference>
<dbReference type="Proteomes" id="UP000492821">
    <property type="component" value="Unassembled WGS sequence"/>
</dbReference>
<accession>A0A7E4W990</accession>
<dbReference type="WBParaSite" id="Pan_g8450.t2">
    <property type="protein sequence ID" value="Pan_g8450.t2"/>
    <property type="gene ID" value="Pan_g8450"/>
</dbReference>
<protein>
    <submittedName>
        <fullName evidence="3">Protein transport protein sec16</fullName>
    </submittedName>
</protein>
<evidence type="ECO:0000313" key="2">
    <source>
        <dbReference type="Proteomes" id="UP000492821"/>
    </source>
</evidence>
<feature type="region of interest" description="Disordered" evidence="1">
    <location>
        <begin position="624"/>
        <end position="738"/>
    </location>
</feature>
<reference evidence="2" key="1">
    <citation type="journal article" date="2013" name="Genetics">
        <title>The draft genome and transcriptome of Panagrellus redivivus are shaped by the harsh demands of a free-living lifestyle.</title>
        <authorList>
            <person name="Srinivasan J."/>
            <person name="Dillman A.R."/>
            <person name="Macchietto M.G."/>
            <person name="Heikkinen L."/>
            <person name="Lakso M."/>
            <person name="Fracchia K.M."/>
            <person name="Antoshechkin I."/>
            <person name="Mortazavi A."/>
            <person name="Wong G."/>
            <person name="Sternberg P.W."/>
        </authorList>
    </citation>
    <scope>NUCLEOTIDE SEQUENCE [LARGE SCALE GENOMIC DNA]</scope>
    <source>
        <strain evidence="2">MT8872</strain>
    </source>
</reference>
<feature type="compositionally biased region" description="Low complexity" evidence="1">
    <location>
        <begin position="175"/>
        <end position="184"/>
    </location>
</feature>
<name>A0A7E4W990_PANRE</name>
<proteinExistence type="predicted"/>
<feature type="compositionally biased region" description="Basic and acidic residues" evidence="1">
    <location>
        <begin position="784"/>
        <end position="794"/>
    </location>
</feature>
<feature type="compositionally biased region" description="Polar residues" evidence="1">
    <location>
        <begin position="222"/>
        <end position="237"/>
    </location>
</feature>
<feature type="compositionally biased region" description="Low complexity" evidence="1">
    <location>
        <begin position="663"/>
        <end position="672"/>
    </location>
</feature>
<feature type="compositionally biased region" description="Low complexity" evidence="1">
    <location>
        <begin position="832"/>
        <end position="843"/>
    </location>
</feature>
<evidence type="ECO:0000313" key="3">
    <source>
        <dbReference type="WBParaSite" id="Pan_g8450.t2"/>
    </source>
</evidence>